<reference evidence="3" key="1">
    <citation type="submission" date="2022-11" db="UniProtKB">
        <authorList>
            <consortium name="WormBaseParasite"/>
        </authorList>
    </citation>
    <scope>IDENTIFICATION</scope>
</reference>
<keyword evidence="2" id="KW-1185">Reference proteome</keyword>
<name>A0A914YTU2_9BILA</name>
<protein>
    <submittedName>
        <fullName evidence="3">Uncharacterized protein</fullName>
    </submittedName>
</protein>
<organism evidence="2 3">
    <name type="scientific">Panagrolaimus superbus</name>
    <dbReference type="NCBI Taxonomy" id="310955"/>
    <lineage>
        <taxon>Eukaryota</taxon>
        <taxon>Metazoa</taxon>
        <taxon>Ecdysozoa</taxon>
        <taxon>Nematoda</taxon>
        <taxon>Chromadorea</taxon>
        <taxon>Rhabditida</taxon>
        <taxon>Tylenchina</taxon>
        <taxon>Panagrolaimomorpha</taxon>
        <taxon>Panagrolaimoidea</taxon>
        <taxon>Panagrolaimidae</taxon>
        <taxon>Panagrolaimus</taxon>
    </lineage>
</organism>
<feature type="region of interest" description="Disordered" evidence="1">
    <location>
        <begin position="1"/>
        <end position="20"/>
    </location>
</feature>
<dbReference type="AlphaFoldDB" id="A0A914YTU2"/>
<evidence type="ECO:0000256" key="1">
    <source>
        <dbReference type="SAM" id="MobiDB-lite"/>
    </source>
</evidence>
<dbReference type="WBParaSite" id="PSU_v2.g20866.t1">
    <property type="protein sequence ID" value="PSU_v2.g20866.t1"/>
    <property type="gene ID" value="PSU_v2.g20866"/>
</dbReference>
<evidence type="ECO:0000313" key="3">
    <source>
        <dbReference type="WBParaSite" id="PSU_v2.g20866.t1"/>
    </source>
</evidence>
<evidence type="ECO:0000313" key="2">
    <source>
        <dbReference type="Proteomes" id="UP000887577"/>
    </source>
</evidence>
<proteinExistence type="predicted"/>
<sequence>MAIRMLSDNKNGSASNKKQSQNLNQRYQNLNLNQNRASSVTVSPSLSSNNHSNGFGKTKMPKNNENDFDVSQNVSWKNPPKETSRDNFEWKLMHSELNEKNKKAAEKRQNEKDLNSNAINNSTLSLHILAYENGDKRICNNNKTVCANPAEPERDPFNPRKINLKRKSFGGDNDNNDGFNQPETVPFNRKVLNPNEMITDNFDGNDVSKQL</sequence>
<feature type="compositionally biased region" description="Polar residues" evidence="1">
    <location>
        <begin position="8"/>
        <end position="18"/>
    </location>
</feature>
<feature type="compositionally biased region" description="Low complexity" evidence="1">
    <location>
        <begin position="36"/>
        <end position="48"/>
    </location>
</feature>
<dbReference type="Proteomes" id="UP000887577">
    <property type="component" value="Unplaced"/>
</dbReference>
<accession>A0A914YTU2</accession>
<feature type="region of interest" description="Disordered" evidence="1">
    <location>
        <begin position="36"/>
        <end position="87"/>
    </location>
</feature>